<protein>
    <recommendedName>
        <fullName evidence="6">Holliday junction branch migration complex subunit RuvA</fullName>
    </recommendedName>
</protein>
<dbReference type="InterPro" id="IPR000085">
    <property type="entry name" value="RuvA"/>
</dbReference>
<dbReference type="InterPro" id="IPR010994">
    <property type="entry name" value="RuvA_2-like"/>
</dbReference>
<dbReference type="Gene3D" id="1.10.8.10">
    <property type="entry name" value="DNA helicase RuvA subunit, C-terminal domain"/>
    <property type="match status" value="1"/>
</dbReference>
<dbReference type="GO" id="GO:0000400">
    <property type="term" value="F:four-way junction DNA binding"/>
    <property type="evidence" value="ECO:0007669"/>
    <property type="project" value="UniProtKB-UniRule"/>
</dbReference>
<comment type="domain">
    <text evidence="6">Has three domains with a flexible linker between the domains II and III and assumes an 'L' shape. Domain III is highly mobile and contacts RuvB.</text>
</comment>
<dbReference type="GO" id="GO:0005737">
    <property type="term" value="C:cytoplasm"/>
    <property type="evidence" value="ECO:0007669"/>
    <property type="project" value="UniProtKB-SubCell"/>
</dbReference>
<dbReference type="Gene3D" id="1.10.150.20">
    <property type="entry name" value="5' to 3' exonuclease, C-terminal subdomain"/>
    <property type="match status" value="1"/>
</dbReference>
<dbReference type="CDD" id="cd14332">
    <property type="entry name" value="UBA_RuvA_C"/>
    <property type="match status" value="1"/>
</dbReference>
<comment type="similarity">
    <text evidence="6">Belongs to the RuvA family.</text>
</comment>
<dbReference type="AlphaFoldDB" id="A0A9D2C085"/>
<comment type="subunit">
    <text evidence="6">Homotetramer. Forms an RuvA(8)-RuvB(12)-Holliday junction (HJ) complex. HJ DNA is sandwiched between 2 RuvA tetramers; dsDNA enters through RuvA and exits via RuvB. An RuvB hexamer assembles on each DNA strand where it exits the tetramer. Each RuvB hexamer is contacted by two RuvA subunits (via domain III) on 2 adjacent RuvB subunits; this complex drives branch migration. In the full resolvosome a probable DNA-RuvA(4)-RuvB(12)-RuvC(2) complex forms which resolves the HJ.</text>
</comment>
<organism evidence="8 9">
    <name type="scientific">Candidatus Acutalibacter pullistercoris</name>
    <dbReference type="NCBI Taxonomy" id="2838418"/>
    <lineage>
        <taxon>Bacteria</taxon>
        <taxon>Bacillati</taxon>
        <taxon>Bacillota</taxon>
        <taxon>Clostridia</taxon>
        <taxon>Eubacteriales</taxon>
        <taxon>Acutalibacteraceae</taxon>
        <taxon>Acutalibacter</taxon>
    </lineage>
</organism>
<dbReference type="GO" id="GO:0009378">
    <property type="term" value="F:four-way junction helicase activity"/>
    <property type="evidence" value="ECO:0007669"/>
    <property type="project" value="InterPro"/>
</dbReference>
<reference evidence="8" key="1">
    <citation type="journal article" date="2021" name="PeerJ">
        <title>Extensive microbial diversity within the chicken gut microbiome revealed by metagenomics and culture.</title>
        <authorList>
            <person name="Gilroy R."/>
            <person name="Ravi A."/>
            <person name="Getino M."/>
            <person name="Pursley I."/>
            <person name="Horton D.L."/>
            <person name="Alikhan N.F."/>
            <person name="Baker D."/>
            <person name="Gharbi K."/>
            <person name="Hall N."/>
            <person name="Watson M."/>
            <person name="Adriaenssens E.M."/>
            <person name="Foster-Nyarko E."/>
            <person name="Jarju S."/>
            <person name="Secka A."/>
            <person name="Antonio M."/>
            <person name="Oren A."/>
            <person name="Chaudhuri R.R."/>
            <person name="La Ragione R."/>
            <person name="Hildebrand F."/>
            <person name="Pallen M.J."/>
        </authorList>
    </citation>
    <scope>NUCLEOTIDE SEQUENCE</scope>
    <source>
        <strain evidence="8">1282</strain>
    </source>
</reference>
<comment type="function">
    <text evidence="6">The RuvA-RuvB-RuvC complex processes Holliday junction (HJ) DNA during genetic recombination and DNA repair, while the RuvA-RuvB complex plays an important role in the rescue of blocked DNA replication forks via replication fork reversal (RFR). RuvA specifically binds to HJ cruciform DNA, conferring on it an open structure. The RuvB hexamer acts as an ATP-dependent pump, pulling dsDNA into and through the RuvAB complex. HJ branch migration allows RuvC to scan DNA until it finds its consensus sequence, where it cleaves and resolves the cruciform DNA.</text>
</comment>
<name>A0A9D2C085_9FIRM</name>
<evidence type="ECO:0000313" key="9">
    <source>
        <dbReference type="Proteomes" id="UP000823915"/>
    </source>
</evidence>
<evidence type="ECO:0000256" key="6">
    <source>
        <dbReference type="HAMAP-Rule" id="MF_00031"/>
    </source>
</evidence>
<dbReference type="EMBL" id="DXDU01000035">
    <property type="protein sequence ID" value="HIY26004.1"/>
    <property type="molecule type" value="Genomic_DNA"/>
</dbReference>
<evidence type="ECO:0000259" key="7">
    <source>
        <dbReference type="SMART" id="SM00278"/>
    </source>
</evidence>
<dbReference type="InterPro" id="IPR013849">
    <property type="entry name" value="DNA_helicase_Holl-junc_RuvA_I"/>
</dbReference>
<dbReference type="Gene3D" id="2.40.50.140">
    <property type="entry name" value="Nucleic acid-binding proteins"/>
    <property type="match status" value="1"/>
</dbReference>
<keyword evidence="2 6" id="KW-0227">DNA damage</keyword>
<feature type="domain" description="Helix-hairpin-helix DNA-binding motif class 1" evidence="7">
    <location>
        <begin position="73"/>
        <end position="92"/>
    </location>
</feature>
<dbReference type="Proteomes" id="UP000823915">
    <property type="component" value="Unassembled WGS sequence"/>
</dbReference>
<dbReference type="InterPro" id="IPR036267">
    <property type="entry name" value="RuvA_C_sf"/>
</dbReference>
<gene>
    <name evidence="6 8" type="primary">ruvA</name>
    <name evidence="8" type="ORF">H9838_02380</name>
</gene>
<dbReference type="Pfam" id="PF01330">
    <property type="entry name" value="RuvA_N"/>
    <property type="match status" value="1"/>
</dbReference>
<dbReference type="SMART" id="SM00278">
    <property type="entry name" value="HhH1"/>
    <property type="match status" value="2"/>
</dbReference>
<evidence type="ECO:0000256" key="3">
    <source>
        <dbReference type="ARBA" id="ARBA00023125"/>
    </source>
</evidence>
<evidence type="ECO:0000313" key="8">
    <source>
        <dbReference type="EMBL" id="HIY26004.1"/>
    </source>
</evidence>
<dbReference type="InterPro" id="IPR011114">
    <property type="entry name" value="RuvA_C"/>
</dbReference>
<evidence type="ECO:0000256" key="5">
    <source>
        <dbReference type="ARBA" id="ARBA00023204"/>
    </source>
</evidence>
<dbReference type="NCBIfam" id="TIGR00084">
    <property type="entry name" value="ruvA"/>
    <property type="match status" value="1"/>
</dbReference>
<evidence type="ECO:0000256" key="1">
    <source>
        <dbReference type="ARBA" id="ARBA00022490"/>
    </source>
</evidence>
<evidence type="ECO:0000256" key="4">
    <source>
        <dbReference type="ARBA" id="ARBA00023172"/>
    </source>
</evidence>
<keyword evidence="1 6" id="KW-0963">Cytoplasm</keyword>
<keyword evidence="5 6" id="KW-0234">DNA repair</keyword>
<dbReference type="SUPFAM" id="SSF50249">
    <property type="entry name" value="Nucleic acid-binding proteins"/>
    <property type="match status" value="1"/>
</dbReference>
<dbReference type="GO" id="GO:0005524">
    <property type="term" value="F:ATP binding"/>
    <property type="evidence" value="ECO:0007669"/>
    <property type="project" value="InterPro"/>
</dbReference>
<feature type="region of interest" description="Domain III" evidence="6">
    <location>
        <begin position="156"/>
        <end position="201"/>
    </location>
</feature>
<proteinExistence type="inferred from homology"/>
<dbReference type="InterPro" id="IPR012340">
    <property type="entry name" value="NA-bd_OB-fold"/>
</dbReference>
<dbReference type="SUPFAM" id="SSF47781">
    <property type="entry name" value="RuvA domain 2-like"/>
    <property type="match status" value="1"/>
</dbReference>
<keyword evidence="3 6" id="KW-0238">DNA-binding</keyword>
<comment type="caution">
    <text evidence="6">Lacks conserved residue(s) required for the propagation of feature annotation.</text>
</comment>
<dbReference type="HAMAP" id="MF_00031">
    <property type="entry name" value="DNA_HJ_migration_RuvA"/>
    <property type="match status" value="1"/>
</dbReference>
<dbReference type="GO" id="GO:0006310">
    <property type="term" value="P:DNA recombination"/>
    <property type="evidence" value="ECO:0007669"/>
    <property type="project" value="UniProtKB-UniRule"/>
</dbReference>
<dbReference type="InterPro" id="IPR003583">
    <property type="entry name" value="Hlx-hairpin-Hlx_DNA-bd_motif"/>
</dbReference>
<evidence type="ECO:0000256" key="2">
    <source>
        <dbReference type="ARBA" id="ARBA00022763"/>
    </source>
</evidence>
<comment type="subcellular location">
    <subcellularLocation>
        <location evidence="6">Cytoplasm</location>
    </subcellularLocation>
</comment>
<feature type="region of interest" description="Domain I" evidence="6">
    <location>
        <begin position="1"/>
        <end position="64"/>
    </location>
</feature>
<dbReference type="Pfam" id="PF14520">
    <property type="entry name" value="HHH_5"/>
    <property type="match status" value="1"/>
</dbReference>
<keyword evidence="4 6" id="KW-0233">DNA recombination</keyword>
<feature type="domain" description="Helix-hairpin-helix DNA-binding motif class 1" evidence="7">
    <location>
        <begin position="108"/>
        <end position="127"/>
    </location>
</feature>
<dbReference type="GO" id="GO:0048476">
    <property type="term" value="C:Holliday junction resolvase complex"/>
    <property type="evidence" value="ECO:0007669"/>
    <property type="project" value="UniProtKB-UniRule"/>
</dbReference>
<sequence>MLYSLTGKLAHTEPGVAVIDVGGVAFKCFTSMGTLRALPRLGETATLYTHLNVREDALDLFGFATQGELTCFKLLTAISGVGPKVGIAILSELTPGDVALAAAAGDAKRFTRANGVGAKLAQRIVLELKDKVQSFSAEPFVVEGPAPARAAGPGSAAQAVEALSALGYSPSEAAAAVGRLDPTLPVEELIRLALKSFGQMR</sequence>
<dbReference type="Pfam" id="PF07499">
    <property type="entry name" value="RuvA_C"/>
    <property type="match status" value="1"/>
</dbReference>
<dbReference type="GO" id="GO:0009379">
    <property type="term" value="C:Holliday junction helicase complex"/>
    <property type="evidence" value="ECO:0007669"/>
    <property type="project" value="InterPro"/>
</dbReference>
<dbReference type="GO" id="GO:0006281">
    <property type="term" value="P:DNA repair"/>
    <property type="evidence" value="ECO:0007669"/>
    <property type="project" value="UniProtKB-UniRule"/>
</dbReference>
<comment type="caution">
    <text evidence="8">The sequence shown here is derived from an EMBL/GenBank/DDBJ whole genome shotgun (WGS) entry which is preliminary data.</text>
</comment>
<dbReference type="SUPFAM" id="SSF46929">
    <property type="entry name" value="DNA helicase RuvA subunit, C-terminal domain"/>
    <property type="match status" value="1"/>
</dbReference>
<accession>A0A9D2C085</accession>
<reference evidence="8" key="2">
    <citation type="submission" date="2021-04" db="EMBL/GenBank/DDBJ databases">
        <authorList>
            <person name="Gilroy R."/>
        </authorList>
    </citation>
    <scope>NUCLEOTIDE SEQUENCE</scope>
    <source>
        <strain evidence="8">1282</strain>
    </source>
</reference>